<comment type="caution">
    <text evidence="1">The sequence shown here is derived from an EMBL/GenBank/DDBJ whole genome shotgun (WGS) entry which is preliminary data.</text>
</comment>
<reference evidence="2" key="1">
    <citation type="submission" date="2022-10" db="EMBL/GenBank/DDBJ databases">
        <title>Genome assembly of Pristionchus species.</title>
        <authorList>
            <person name="Yoshida K."/>
            <person name="Sommer R.J."/>
        </authorList>
    </citation>
    <scope>NUCLEOTIDE SEQUENCE [LARGE SCALE GENOMIC DNA]</scope>
    <source>
        <strain evidence="2">RS5460</strain>
    </source>
</reference>
<evidence type="ECO:0000313" key="2">
    <source>
        <dbReference type="Proteomes" id="UP001328107"/>
    </source>
</evidence>
<dbReference type="AlphaFoldDB" id="A0AAN5I3T2"/>
<proteinExistence type="predicted"/>
<organism evidence="1 2">
    <name type="scientific">Pristionchus mayeri</name>
    <dbReference type="NCBI Taxonomy" id="1317129"/>
    <lineage>
        <taxon>Eukaryota</taxon>
        <taxon>Metazoa</taxon>
        <taxon>Ecdysozoa</taxon>
        <taxon>Nematoda</taxon>
        <taxon>Chromadorea</taxon>
        <taxon>Rhabditida</taxon>
        <taxon>Rhabditina</taxon>
        <taxon>Diplogasteromorpha</taxon>
        <taxon>Diplogasteroidea</taxon>
        <taxon>Neodiplogasteridae</taxon>
        <taxon>Pristionchus</taxon>
    </lineage>
</organism>
<accession>A0AAN5I3T2</accession>
<name>A0AAN5I3T2_9BILA</name>
<gene>
    <name evidence="1" type="ORF">PMAYCL1PPCAC_20789</name>
</gene>
<sequence>SPSDRGPSIGSFFTSISFSKEYGWKSTRGSSLSSFKGASDPFSLPGDIVAKSSNGSSLGSFIGKIGLPINIAAKCACTRMIRCRNRIEGDIRP</sequence>
<dbReference type="Proteomes" id="UP001328107">
    <property type="component" value="Unassembled WGS sequence"/>
</dbReference>
<keyword evidence="2" id="KW-1185">Reference proteome</keyword>
<dbReference type="EMBL" id="BTRK01000004">
    <property type="protein sequence ID" value="GMR50594.1"/>
    <property type="molecule type" value="Genomic_DNA"/>
</dbReference>
<evidence type="ECO:0000313" key="1">
    <source>
        <dbReference type="EMBL" id="GMR50594.1"/>
    </source>
</evidence>
<feature type="non-terminal residue" evidence="1">
    <location>
        <position position="1"/>
    </location>
</feature>
<feature type="non-terminal residue" evidence="1">
    <location>
        <position position="93"/>
    </location>
</feature>
<protein>
    <submittedName>
        <fullName evidence="1">Uncharacterized protein</fullName>
    </submittedName>
</protein>